<dbReference type="Proteomes" id="UP000237105">
    <property type="component" value="Unassembled WGS sequence"/>
</dbReference>
<name>A0A2P5D586_PARAD</name>
<sequence length="75" mass="8094">MIPTKHVIEVTTKRVKLLLCILAERTIDVGKVIKSSIIGTIRGRTTLGLTHPSFITGLCLNAGVLVDDSEPTIKP</sequence>
<feature type="domain" description="Putative plant transposon protein" evidence="1">
    <location>
        <begin position="1"/>
        <end position="64"/>
    </location>
</feature>
<comment type="caution">
    <text evidence="2">The sequence shown here is derived from an EMBL/GenBank/DDBJ whole genome shotgun (WGS) entry which is preliminary data.</text>
</comment>
<evidence type="ECO:0000313" key="3">
    <source>
        <dbReference type="Proteomes" id="UP000237105"/>
    </source>
</evidence>
<dbReference type="InterPro" id="IPR046796">
    <property type="entry name" value="Transposase_32_dom"/>
</dbReference>
<organism evidence="2 3">
    <name type="scientific">Parasponia andersonii</name>
    <name type="common">Sponia andersonii</name>
    <dbReference type="NCBI Taxonomy" id="3476"/>
    <lineage>
        <taxon>Eukaryota</taxon>
        <taxon>Viridiplantae</taxon>
        <taxon>Streptophyta</taxon>
        <taxon>Embryophyta</taxon>
        <taxon>Tracheophyta</taxon>
        <taxon>Spermatophyta</taxon>
        <taxon>Magnoliopsida</taxon>
        <taxon>eudicotyledons</taxon>
        <taxon>Gunneridae</taxon>
        <taxon>Pentapetalae</taxon>
        <taxon>rosids</taxon>
        <taxon>fabids</taxon>
        <taxon>Rosales</taxon>
        <taxon>Cannabaceae</taxon>
        <taxon>Parasponia</taxon>
    </lineage>
</organism>
<evidence type="ECO:0000259" key="1">
    <source>
        <dbReference type="Pfam" id="PF20167"/>
    </source>
</evidence>
<protein>
    <recommendedName>
        <fullName evidence="1">Putative plant transposon protein domain-containing protein</fullName>
    </recommendedName>
</protein>
<evidence type="ECO:0000313" key="2">
    <source>
        <dbReference type="EMBL" id="PON68447.1"/>
    </source>
</evidence>
<accession>A0A2P5D586</accession>
<gene>
    <name evidence="2" type="ORF">PanWU01x14_095990</name>
</gene>
<reference evidence="3" key="1">
    <citation type="submission" date="2016-06" db="EMBL/GenBank/DDBJ databases">
        <title>Parallel loss of symbiosis genes in relatives of nitrogen-fixing non-legume Parasponia.</title>
        <authorList>
            <person name="Van Velzen R."/>
            <person name="Holmer R."/>
            <person name="Bu F."/>
            <person name="Rutten L."/>
            <person name="Van Zeijl A."/>
            <person name="Liu W."/>
            <person name="Santuari L."/>
            <person name="Cao Q."/>
            <person name="Sharma T."/>
            <person name="Shen D."/>
            <person name="Roswanjaya Y."/>
            <person name="Wardhani T."/>
            <person name="Kalhor M.S."/>
            <person name="Jansen J."/>
            <person name="Van den Hoogen J."/>
            <person name="Gungor B."/>
            <person name="Hartog M."/>
            <person name="Hontelez J."/>
            <person name="Verver J."/>
            <person name="Yang W.-C."/>
            <person name="Schijlen E."/>
            <person name="Repin R."/>
            <person name="Schilthuizen M."/>
            <person name="Schranz E."/>
            <person name="Heidstra R."/>
            <person name="Miyata K."/>
            <person name="Fedorova E."/>
            <person name="Kohlen W."/>
            <person name="Bisseling T."/>
            <person name="Smit S."/>
            <person name="Geurts R."/>
        </authorList>
    </citation>
    <scope>NUCLEOTIDE SEQUENCE [LARGE SCALE GENOMIC DNA]</scope>
    <source>
        <strain evidence="3">cv. WU1-14</strain>
    </source>
</reference>
<dbReference type="OrthoDB" id="1436991at2759"/>
<dbReference type="AlphaFoldDB" id="A0A2P5D586"/>
<dbReference type="EMBL" id="JXTB01000063">
    <property type="protein sequence ID" value="PON68447.1"/>
    <property type="molecule type" value="Genomic_DNA"/>
</dbReference>
<proteinExistence type="predicted"/>
<dbReference type="Pfam" id="PF20167">
    <property type="entry name" value="Transposase_32"/>
    <property type="match status" value="1"/>
</dbReference>
<keyword evidence="3" id="KW-1185">Reference proteome</keyword>